<evidence type="ECO:0000313" key="1">
    <source>
        <dbReference type="EMBL" id="SDP67781.1"/>
    </source>
</evidence>
<dbReference type="RefSeq" id="WP_092225459.1">
    <property type="nucleotide sequence ID" value="NZ_FNJI01000034.1"/>
</dbReference>
<accession>A0A1H0UNS1</accession>
<gene>
    <name evidence="1" type="ORF">SAMN05660330_03654</name>
</gene>
<reference evidence="1 2" key="1">
    <citation type="submission" date="2016-10" db="EMBL/GenBank/DDBJ databases">
        <authorList>
            <person name="de Groot N.N."/>
        </authorList>
    </citation>
    <scope>NUCLEOTIDE SEQUENCE [LARGE SCALE GENOMIC DNA]</scope>
    <source>
        <strain evidence="1 2">DSM 12130</strain>
    </source>
</reference>
<dbReference type="EMBL" id="FNJI01000034">
    <property type="protein sequence ID" value="SDP67781.1"/>
    <property type="molecule type" value="Genomic_DNA"/>
</dbReference>
<dbReference type="AlphaFoldDB" id="A0A1H0UNS1"/>
<protein>
    <submittedName>
        <fullName evidence="1">Uncharacterized protein</fullName>
    </submittedName>
</protein>
<name>A0A1H0UNS1_9BACT</name>
<dbReference type="OrthoDB" id="5431930at2"/>
<organism evidence="1 2">
    <name type="scientific">Desulforhopalus singaporensis</name>
    <dbReference type="NCBI Taxonomy" id="91360"/>
    <lineage>
        <taxon>Bacteria</taxon>
        <taxon>Pseudomonadati</taxon>
        <taxon>Thermodesulfobacteriota</taxon>
        <taxon>Desulfobulbia</taxon>
        <taxon>Desulfobulbales</taxon>
        <taxon>Desulfocapsaceae</taxon>
        <taxon>Desulforhopalus</taxon>
    </lineage>
</organism>
<evidence type="ECO:0000313" key="2">
    <source>
        <dbReference type="Proteomes" id="UP000199073"/>
    </source>
</evidence>
<proteinExistence type="predicted"/>
<sequence>MTEEKKKKDSQLILSLREGVGLVQMIVFKQIRESLLKKNCGGDQQETPMLAGAITNEIFGTRNPDPRFALFRKEHRGEIEQQLLGLKDDHEFLCRHITDALRIQTLCDDQEGGDSTDTLVRAKNYGYLLEDREIPLPSTFMTVVRELGRQHNLIVPPVQITPDQDESMVH</sequence>
<dbReference type="Proteomes" id="UP000199073">
    <property type="component" value="Unassembled WGS sequence"/>
</dbReference>
<keyword evidence="2" id="KW-1185">Reference proteome</keyword>